<protein>
    <submittedName>
        <fullName evidence="1">Uncharacterized protein</fullName>
    </submittedName>
</protein>
<evidence type="ECO:0000313" key="2">
    <source>
        <dbReference type="Proteomes" id="UP001439008"/>
    </source>
</evidence>
<reference evidence="1 2" key="1">
    <citation type="journal article" date="2024" name="BMC Biol.">
        <title>Comparative genomics of Ascetosporea gives new insight into the evolutionary basis for animal parasitism in Rhizaria.</title>
        <authorList>
            <person name="Hiltunen Thoren M."/>
            <person name="Onut-Brannstrom I."/>
            <person name="Alfjorden A."/>
            <person name="Peckova H."/>
            <person name="Swords F."/>
            <person name="Hooper C."/>
            <person name="Holzer A.S."/>
            <person name="Bass D."/>
            <person name="Burki F."/>
        </authorList>
    </citation>
    <scope>NUCLEOTIDE SEQUENCE [LARGE SCALE GENOMIC DNA]</scope>
    <source>
        <strain evidence="1">20-A016</strain>
    </source>
</reference>
<feature type="non-terminal residue" evidence="1">
    <location>
        <position position="174"/>
    </location>
</feature>
<organism evidence="1 2">
    <name type="scientific">Bonamia ostreae</name>
    <dbReference type="NCBI Taxonomy" id="126728"/>
    <lineage>
        <taxon>Eukaryota</taxon>
        <taxon>Sar</taxon>
        <taxon>Rhizaria</taxon>
        <taxon>Endomyxa</taxon>
        <taxon>Ascetosporea</taxon>
        <taxon>Haplosporida</taxon>
        <taxon>Bonamia</taxon>
    </lineage>
</organism>
<name>A0ABV2AU53_9EUKA</name>
<proteinExistence type="predicted"/>
<evidence type="ECO:0000313" key="1">
    <source>
        <dbReference type="EMBL" id="MES1922961.1"/>
    </source>
</evidence>
<feature type="non-terminal residue" evidence="1">
    <location>
        <position position="1"/>
    </location>
</feature>
<comment type="caution">
    <text evidence="1">The sequence shown here is derived from an EMBL/GenBank/DDBJ whole genome shotgun (WGS) entry which is preliminary data.</text>
</comment>
<dbReference type="Proteomes" id="UP001439008">
    <property type="component" value="Unassembled WGS sequence"/>
</dbReference>
<dbReference type="EMBL" id="JBDODL010004173">
    <property type="protein sequence ID" value="MES1922961.1"/>
    <property type="molecule type" value="Genomic_DNA"/>
</dbReference>
<sequence>TVKKAFDIIKPIKIIKNLDFNPFDIRRFFKIGENKETKKLFLLYLKLINLFKLLHPHSYFLAKLCSEIRTDLKKQKDLAKIVFEDFSEHIENLKSFNRKSLPNKESAECLSVECSEEDLEFEGEEDEEWNPDFEVEEEFGTLSRFPDSYRGTVVGRHFKDKLYLVVDVVGSTRD</sequence>
<keyword evidence="2" id="KW-1185">Reference proteome</keyword>
<gene>
    <name evidence="1" type="ORF">MHBO_004493</name>
</gene>
<accession>A0ABV2AU53</accession>